<reference evidence="1" key="1">
    <citation type="journal article" date="2015" name="Nature">
        <title>Complex archaea that bridge the gap between prokaryotes and eukaryotes.</title>
        <authorList>
            <person name="Spang A."/>
            <person name="Saw J.H."/>
            <person name="Jorgensen S.L."/>
            <person name="Zaremba-Niedzwiedzka K."/>
            <person name="Martijn J."/>
            <person name="Lind A.E."/>
            <person name="van Eijk R."/>
            <person name="Schleper C."/>
            <person name="Guy L."/>
            <person name="Ettema T.J."/>
        </authorList>
    </citation>
    <scope>NUCLEOTIDE SEQUENCE</scope>
</reference>
<comment type="caution">
    <text evidence="1">The sequence shown here is derived from an EMBL/GenBank/DDBJ whole genome shotgun (WGS) entry which is preliminary data.</text>
</comment>
<protein>
    <submittedName>
        <fullName evidence="1">Uncharacterized protein</fullName>
    </submittedName>
</protein>
<dbReference type="AlphaFoldDB" id="A0A0F9XIK4"/>
<accession>A0A0F9XIK4</accession>
<organism evidence="1">
    <name type="scientific">marine sediment metagenome</name>
    <dbReference type="NCBI Taxonomy" id="412755"/>
    <lineage>
        <taxon>unclassified sequences</taxon>
        <taxon>metagenomes</taxon>
        <taxon>ecological metagenomes</taxon>
    </lineage>
</organism>
<sequence>MKKTHRPKECRCSPTSKMHGLRKCECRASTTFCFSKEEVAEALLSLMKSKGEESPMFLSIDNCGIWDNQSNTTTSHVGEWELCFCIDHPNENEI</sequence>
<name>A0A0F9XIK4_9ZZZZ</name>
<dbReference type="EMBL" id="LAZR01000049">
    <property type="protein sequence ID" value="KKN99031.1"/>
    <property type="molecule type" value="Genomic_DNA"/>
</dbReference>
<proteinExistence type="predicted"/>
<evidence type="ECO:0000313" key="1">
    <source>
        <dbReference type="EMBL" id="KKN99031.1"/>
    </source>
</evidence>
<gene>
    <name evidence="1" type="ORF">LCGC14_0142760</name>
</gene>